<evidence type="ECO:0000256" key="2">
    <source>
        <dbReference type="SAM" id="Coils"/>
    </source>
</evidence>
<dbReference type="PANTHER" id="PTHR16127:SF10">
    <property type="entry name" value="BETA-TAXILIN"/>
    <property type="match status" value="1"/>
</dbReference>
<feature type="coiled-coil region" evidence="2">
    <location>
        <begin position="98"/>
        <end position="125"/>
    </location>
</feature>
<dbReference type="EMBL" id="BFAA01013924">
    <property type="protein sequence ID" value="GCB76269.1"/>
    <property type="molecule type" value="Genomic_DNA"/>
</dbReference>
<dbReference type="GO" id="GO:0019905">
    <property type="term" value="F:syntaxin binding"/>
    <property type="evidence" value="ECO:0007669"/>
    <property type="project" value="InterPro"/>
</dbReference>
<dbReference type="AlphaFoldDB" id="A0A401PSZ6"/>
<evidence type="ECO:0000256" key="4">
    <source>
        <dbReference type="SAM" id="SignalP"/>
    </source>
</evidence>
<sequence>MLSALPLLVFDAIHCLFPEQEESLQRARVEEEKRKDVTKHFQDTLLDIQSQIDQHSQRNFKLCEENTELGSKLKSIIEQYDSREEHFEKIFKHRDLQQQLMDAKLAQAQELLKEAEERHQREKEYLLNQASEWKVQTNIMKEQETLLKAQLKLYAEKFEEFQGTLTKSNEMFGSFKEDMEKMTKRMKKLEKETIMWKTKWEACNKALLDMIEEREVRFKEYECFQVKIQRLENLCRALQEERTELYKNIMNVRSRSDEAGTQAGGAESVQEEQEEGESAEPTVASTLGEGRLQELAMAFKVAHCVEEAVHKDDRQGDDAPPEPQAESPPSITEVLRSLLEDMQTGSAAETAPPVPGPDSAPPAPSPPPIPARVPDTAQEAGGSAQEPGLESREDTDMDAVD</sequence>
<comment type="caution">
    <text evidence="5">The sequence shown here is derived from an EMBL/GenBank/DDBJ whole genome shotgun (WGS) entry which is preliminary data.</text>
</comment>
<feature type="compositionally biased region" description="Acidic residues" evidence="3">
    <location>
        <begin position="269"/>
        <end position="278"/>
    </location>
</feature>
<protein>
    <recommendedName>
        <fullName evidence="7">Transforming acidic coiled-coil-containing protein C-terminal domain-containing protein</fullName>
    </recommendedName>
</protein>
<feature type="coiled-coil region" evidence="2">
    <location>
        <begin position="221"/>
        <end position="255"/>
    </location>
</feature>
<feature type="region of interest" description="Disordered" evidence="3">
    <location>
        <begin position="256"/>
        <end position="283"/>
    </location>
</feature>
<evidence type="ECO:0008006" key="7">
    <source>
        <dbReference type="Google" id="ProtNLM"/>
    </source>
</evidence>
<evidence type="ECO:0000313" key="6">
    <source>
        <dbReference type="Proteomes" id="UP000288216"/>
    </source>
</evidence>
<dbReference type="InterPro" id="IPR026183">
    <property type="entry name" value="Taxilin_fam"/>
</dbReference>
<name>A0A401PSZ6_SCYTO</name>
<keyword evidence="2" id="KW-0175">Coiled coil</keyword>
<dbReference type="Proteomes" id="UP000288216">
    <property type="component" value="Unassembled WGS sequence"/>
</dbReference>
<feature type="signal peptide" evidence="4">
    <location>
        <begin position="1"/>
        <end position="15"/>
    </location>
</feature>
<gene>
    <name evidence="5" type="ORF">scyTo_0019116</name>
</gene>
<proteinExistence type="inferred from homology"/>
<feature type="region of interest" description="Disordered" evidence="3">
    <location>
        <begin position="310"/>
        <end position="401"/>
    </location>
</feature>
<dbReference type="OMA" id="NQASEWK"/>
<keyword evidence="6" id="KW-1185">Reference proteome</keyword>
<keyword evidence="4" id="KW-0732">Signal</keyword>
<accession>A0A401PSZ6</accession>
<reference evidence="5 6" key="1">
    <citation type="journal article" date="2018" name="Nat. Ecol. Evol.">
        <title>Shark genomes provide insights into elasmobranch evolution and the origin of vertebrates.</title>
        <authorList>
            <person name="Hara Y"/>
            <person name="Yamaguchi K"/>
            <person name="Onimaru K"/>
            <person name="Kadota M"/>
            <person name="Koyanagi M"/>
            <person name="Keeley SD"/>
            <person name="Tatsumi K"/>
            <person name="Tanaka K"/>
            <person name="Motone F"/>
            <person name="Kageyama Y"/>
            <person name="Nozu R"/>
            <person name="Adachi N"/>
            <person name="Nishimura O"/>
            <person name="Nakagawa R"/>
            <person name="Tanegashima C"/>
            <person name="Kiyatake I"/>
            <person name="Matsumoto R"/>
            <person name="Murakumo K"/>
            <person name="Nishida K"/>
            <person name="Terakita A"/>
            <person name="Kuratani S"/>
            <person name="Sato K"/>
            <person name="Hyodo S Kuraku.S."/>
        </authorList>
    </citation>
    <scope>NUCLEOTIDE SEQUENCE [LARGE SCALE GENOMIC DNA]</scope>
</reference>
<evidence type="ECO:0000256" key="1">
    <source>
        <dbReference type="ARBA" id="ARBA00009550"/>
    </source>
</evidence>
<feature type="chain" id="PRO_5018990432" description="Transforming acidic coiled-coil-containing protein C-terminal domain-containing protein" evidence="4">
    <location>
        <begin position="16"/>
        <end position="401"/>
    </location>
</feature>
<comment type="similarity">
    <text evidence="1">Belongs to the taxilin family.</text>
</comment>
<dbReference type="STRING" id="75743.A0A401PSZ6"/>
<dbReference type="OrthoDB" id="425555at2759"/>
<organism evidence="5 6">
    <name type="scientific">Scyliorhinus torazame</name>
    <name type="common">Cloudy catshark</name>
    <name type="synonym">Catulus torazame</name>
    <dbReference type="NCBI Taxonomy" id="75743"/>
    <lineage>
        <taxon>Eukaryota</taxon>
        <taxon>Metazoa</taxon>
        <taxon>Chordata</taxon>
        <taxon>Craniata</taxon>
        <taxon>Vertebrata</taxon>
        <taxon>Chondrichthyes</taxon>
        <taxon>Elasmobranchii</taxon>
        <taxon>Galeomorphii</taxon>
        <taxon>Galeoidea</taxon>
        <taxon>Carcharhiniformes</taxon>
        <taxon>Scyliorhinidae</taxon>
        <taxon>Scyliorhinus</taxon>
    </lineage>
</organism>
<feature type="compositionally biased region" description="Pro residues" evidence="3">
    <location>
        <begin position="352"/>
        <end position="371"/>
    </location>
</feature>
<evidence type="ECO:0000256" key="3">
    <source>
        <dbReference type="SAM" id="MobiDB-lite"/>
    </source>
</evidence>
<evidence type="ECO:0000313" key="5">
    <source>
        <dbReference type="EMBL" id="GCB76269.1"/>
    </source>
</evidence>
<dbReference type="PANTHER" id="PTHR16127">
    <property type="entry name" value="TAXILIN"/>
    <property type="match status" value="1"/>
</dbReference>
<dbReference type="Pfam" id="PF09728">
    <property type="entry name" value="Taxilin"/>
    <property type="match status" value="1"/>
</dbReference>